<accession>A0A4Z2IN31</accession>
<reference evidence="2 3" key="1">
    <citation type="submission" date="2019-03" db="EMBL/GenBank/DDBJ databases">
        <title>First draft genome of Liparis tanakae, snailfish: a comprehensive survey of snailfish specific genes.</title>
        <authorList>
            <person name="Kim W."/>
            <person name="Song I."/>
            <person name="Jeong J.-H."/>
            <person name="Kim D."/>
            <person name="Kim S."/>
            <person name="Ryu S."/>
            <person name="Song J.Y."/>
            <person name="Lee S.K."/>
        </authorList>
    </citation>
    <scope>NUCLEOTIDE SEQUENCE [LARGE SCALE GENOMIC DNA]</scope>
    <source>
        <tissue evidence="2">Muscle</tissue>
    </source>
</reference>
<name>A0A4Z2IN31_9TELE</name>
<keyword evidence="3" id="KW-1185">Reference proteome</keyword>
<dbReference type="Proteomes" id="UP000314294">
    <property type="component" value="Unassembled WGS sequence"/>
</dbReference>
<gene>
    <name evidence="2" type="ORF">EYF80_010797</name>
</gene>
<evidence type="ECO:0000313" key="3">
    <source>
        <dbReference type="Proteomes" id="UP000314294"/>
    </source>
</evidence>
<proteinExistence type="predicted"/>
<evidence type="ECO:0000313" key="2">
    <source>
        <dbReference type="EMBL" id="TNN79118.1"/>
    </source>
</evidence>
<comment type="caution">
    <text evidence="2">The sequence shown here is derived from an EMBL/GenBank/DDBJ whole genome shotgun (WGS) entry which is preliminary data.</text>
</comment>
<feature type="region of interest" description="Disordered" evidence="1">
    <location>
        <begin position="123"/>
        <end position="156"/>
    </location>
</feature>
<evidence type="ECO:0000256" key="1">
    <source>
        <dbReference type="SAM" id="MobiDB-lite"/>
    </source>
</evidence>
<organism evidence="2 3">
    <name type="scientific">Liparis tanakae</name>
    <name type="common">Tanaka's snailfish</name>
    <dbReference type="NCBI Taxonomy" id="230148"/>
    <lineage>
        <taxon>Eukaryota</taxon>
        <taxon>Metazoa</taxon>
        <taxon>Chordata</taxon>
        <taxon>Craniata</taxon>
        <taxon>Vertebrata</taxon>
        <taxon>Euteleostomi</taxon>
        <taxon>Actinopterygii</taxon>
        <taxon>Neopterygii</taxon>
        <taxon>Teleostei</taxon>
        <taxon>Neoteleostei</taxon>
        <taxon>Acanthomorphata</taxon>
        <taxon>Eupercaria</taxon>
        <taxon>Perciformes</taxon>
        <taxon>Cottioidei</taxon>
        <taxon>Cottales</taxon>
        <taxon>Liparidae</taxon>
        <taxon>Liparis</taxon>
    </lineage>
</organism>
<dbReference type="EMBL" id="SRLO01000068">
    <property type="protein sequence ID" value="TNN79118.1"/>
    <property type="molecule type" value="Genomic_DNA"/>
</dbReference>
<protein>
    <submittedName>
        <fullName evidence="2">Uncharacterized protein</fullName>
    </submittedName>
</protein>
<dbReference type="AlphaFoldDB" id="A0A4Z2IN31"/>
<sequence length="156" mass="17046">MDMDLDGVVSQVVVQQELPLVPEHALRVVPEAVEAQDIAVVVQELLQSFKENEEPESYLFPVFAVGVVGYTGRVIEAHPELGEKVLCKRVTVGHSERAHSFLEECFKTQSLKEQKDILTDGFLLRMPSGGGPAPQRGTAPPPDSDETTAPVKDDVL</sequence>